<dbReference type="GO" id="GO:0012505">
    <property type="term" value="C:endomembrane system"/>
    <property type="evidence" value="ECO:0007669"/>
    <property type="project" value="TreeGrafter"/>
</dbReference>
<evidence type="ECO:0000313" key="5">
    <source>
        <dbReference type="Proteomes" id="UP001377567"/>
    </source>
</evidence>
<dbReference type="GO" id="GO:0031201">
    <property type="term" value="C:SNARE complex"/>
    <property type="evidence" value="ECO:0007669"/>
    <property type="project" value="TreeGrafter"/>
</dbReference>
<evidence type="ECO:0000313" key="4">
    <source>
        <dbReference type="EMBL" id="GMM53453.1"/>
    </source>
</evidence>
<dbReference type="GO" id="GO:0006906">
    <property type="term" value="P:vesicle fusion"/>
    <property type="evidence" value="ECO:0007669"/>
    <property type="project" value="TreeGrafter"/>
</dbReference>
<dbReference type="InterPro" id="IPR006011">
    <property type="entry name" value="Syntaxin_N"/>
</dbReference>
<dbReference type="Gene3D" id="1.20.58.70">
    <property type="match status" value="1"/>
</dbReference>
<dbReference type="InterPro" id="IPR006012">
    <property type="entry name" value="Syntaxin/epimorphin_CS"/>
</dbReference>
<proteinExistence type="inferred from homology"/>
<protein>
    <submittedName>
        <fullName evidence="4">SNAP receptor</fullName>
    </submittedName>
</protein>
<dbReference type="PANTHER" id="PTHR19957:SF38">
    <property type="entry name" value="LD27581P"/>
    <property type="match status" value="1"/>
</dbReference>
<gene>
    <name evidence="4" type="ORF">DAKH74_000690</name>
</gene>
<keyword evidence="5" id="KW-1185">Reference proteome</keyword>
<sequence>MEQDGEYTDGLQSRYTDSPEYEKLKDIVSGQLFDINGHISTLKQFVSSLQSFLQKGSVGVKAVENIEKKAVDKIDTVRKLVLDIDASMKELNFLEDSSLDRTQIISREKLNRDVRISVQEFRTAQVEFTDVMKRINDKTKVALNMSENSAAILQEEEARQNGASAAGGRQLTVPAENRPSKMTIELDPINNEEFIYQQNLVNQRDEEISNIQQGITDLNEIFKDLGAVVQQQGIMVDNIEANIYSAADNTHMASRELDKAQRYQRKSNKYCLYLLMVLSGMLFFLLLIIFI</sequence>
<reference evidence="4 5" key="1">
    <citation type="journal article" date="2023" name="Elife">
        <title>Identification of key yeast species and microbe-microbe interactions impacting larval growth of Drosophila in the wild.</title>
        <authorList>
            <person name="Mure A."/>
            <person name="Sugiura Y."/>
            <person name="Maeda R."/>
            <person name="Honda K."/>
            <person name="Sakurai N."/>
            <person name="Takahashi Y."/>
            <person name="Watada M."/>
            <person name="Katoh T."/>
            <person name="Gotoh A."/>
            <person name="Gotoh Y."/>
            <person name="Taniguchi I."/>
            <person name="Nakamura K."/>
            <person name="Hayashi T."/>
            <person name="Katayama T."/>
            <person name="Uemura T."/>
            <person name="Hattori Y."/>
        </authorList>
    </citation>
    <scope>NUCLEOTIDE SEQUENCE [LARGE SCALE GENOMIC DNA]</scope>
    <source>
        <strain evidence="4 5">KH-74</strain>
    </source>
</reference>
<dbReference type="GO" id="GO:0006896">
    <property type="term" value="P:Golgi to vacuole transport"/>
    <property type="evidence" value="ECO:0007669"/>
    <property type="project" value="TreeGrafter"/>
</dbReference>
<keyword evidence="4" id="KW-0675">Receptor</keyword>
<dbReference type="GO" id="GO:0006886">
    <property type="term" value="P:intracellular protein transport"/>
    <property type="evidence" value="ECO:0007669"/>
    <property type="project" value="InterPro"/>
</dbReference>
<comment type="caution">
    <text evidence="4">The sequence shown here is derived from an EMBL/GenBank/DDBJ whole genome shotgun (WGS) entry which is preliminary data.</text>
</comment>
<dbReference type="InterPro" id="IPR045242">
    <property type="entry name" value="Syntaxin"/>
</dbReference>
<dbReference type="EMBL" id="BTGD01000001">
    <property type="protein sequence ID" value="GMM53453.1"/>
    <property type="molecule type" value="Genomic_DNA"/>
</dbReference>
<dbReference type="Proteomes" id="UP001377567">
    <property type="component" value="Unassembled WGS sequence"/>
</dbReference>
<keyword evidence="2" id="KW-1133">Transmembrane helix</keyword>
<evidence type="ECO:0000256" key="2">
    <source>
        <dbReference type="SAM" id="Phobius"/>
    </source>
</evidence>
<keyword evidence="2" id="KW-0472">Membrane</keyword>
<dbReference type="Pfam" id="PF14523">
    <property type="entry name" value="Syntaxin_2"/>
    <property type="match status" value="1"/>
</dbReference>
<feature type="domain" description="T-SNARE coiled-coil homology" evidence="3">
    <location>
        <begin position="198"/>
        <end position="260"/>
    </location>
</feature>
<organism evidence="4 5">
    <name type="scientific">Maudiozyma humilis</name>
    <name type="common">Sour dough yeast</name>
    <name type="synonym">Kazachstania humilis</name>
    <dbReference type="NCBI Taxonomy" id="51915"/>
    <lineage>
        <taxon>Eukaryota</taxon>
        <taxon>Fungi</taxon>
        <taxon>Dikarya</taxon>
        <taxon>Ascomycota</taxon>
        <taxon>Saccharomycotina</taxon>
        <taxon>Saccharomycetes</taxon>
        <taxon>Saccharomycetales</taxon>
        <taxon>Saccharomycetaceae</taxon>
        <taxon>Maudiozyma</taxon>
    </lineage>
</organism>
<accession>A0AAV5RQF7</accession>
<dbReference type="Pfam" id="PF05739">
    <property type="entry name" value="SNARE"/>
    <property type="match status" value="1"/>
</dbReference>
<feature type="transmembrane region" description="Helical" evidence="2">
    <location>
        <begin position="270"/>
        <end position="290"/>
    </location>
</feature>
<keyword evidence="2" id="KW-0812">Transmembrane</keyword>
<comment type="similarity">
    <text evidence="1">Belongs to the syntaxin family.</text>
</comment>
<dbReference type="AlphaFoldDB" id="A0AAV5RQF7"/>
<dbReference type="GO" id="GO:0048278">
    <property type="term" value="P:vesicle docking"/>
    <property type="evidence" value="ECO:0007669"/>
    <property type="project" value="TreeGrafter"/>
</dbReference>
<dbReference type="SMART" id="SM00397">
    <property type="entry name" value="t_SNARE"/>
    <property type="match status" value="1"/>
</dbReference>
<dbReference type="PANTHER" id="PTHR19957">
    <property type="entry name" value="SYNTAXIN"/>
    <property type="match status" value="1"/>
</dbReference>
<dbReference type="CDD" id="cd15840">
    <property type="entry name" value="SNARE_Qa"/>
    <property type="match status" value="1"/>
</dbReference>
<dbReference type="InterPro" id="IPR000727">
    <property type="entry name" value="T_SNARE_dom"/>
</dbReference>
<name>A0AAV5RQF7_MAUHU</name>
<dbReference type="PROSITE" id="PS50192">
    <property type="entry name" value="T_SNARE"/>
    <property type="match status" value="1"/>
</dbReference>
<dbReference type="SUPFAM" id="SSF47661">
    <property type="entry name" value="t-snare proteins"/>
    <property type="match status" value="1"/>
</dbReference>
<dbReference type="GO" id="GO:0000149">
    <property type="term" value="F:SNARE binding"/>
    <property type="evidence" value="ECO:0007669"/>
    <property type="project" value="TreeGrafter"/>
</dbReference>
<evidence type="ECO:0000256" key="1">
    <source>
        <dbReference type="ARBA" id="ARBA00009063"/>
    </source>
</evidence>
<dbReference type="Gene3D" id="1.20.5.110">
    <property type="match status" value="1"/>
</dbReference>
<evidence type="ECO:0000259" key="3">
    <source>
        <dbReference type="PROSITE" id="PS50192"/>
    </source>
</evidence>
<dbReference type="PROSITE" id="PS00914">
    <property type="entry name" value="SYNTAXIN"/>
    <property type="match status" value="1"/>
</dbReference>
<dbReference type="InterPro" id="IPR010989">
    <property type="entry name" value="SNARE"/>
</dbReference>
<dbReference type="GO" id="GO:0005484">
    <property type="term" value="F:SNAP receptor activity"/>
    <property type="evidence" value="ECO:0007669"/>
    <property type="project" value="InterPro"/>
</dbReference>